<name>A0A5J6LC85_9GAMM</name>
<gene>
    <name evidence="1" type="ORF">F5I99_05025</name>
</gene>
<dbReference type="AlphaFoldDB" id="A0A5J6LC85"/>
<sequence>MEQLVYHEFLRGDASAGTLKQAVFLLTDWHTESHMPEAPQVRKILAHFFIKTPEHLAALGKLQSRRAITDVFGLGIFKTDYSDAGIQRVIVE</sequence>
<dbReference type="KEGG" id="nik:F5I99_05025"/>
<evidence type="ECO:0000313" key="2">
    <source>
        <dbReference type="Proteomes" id="UP000325606"/>
    </source>
</evidence>
<evidence type="ECO:0000313" key="1">
    <source>
        <dbReference type="EMBL" id="QEW05901.1"/>
    </source>
</evidence>
<protein>
    <submittedName>
        <fullName evidence="1">Uncharacterized protein</fullName>
    </submittedName>
</protein>
<dbReference type="RefSeq" id="WP_151053939.1">
    <property type="nucleotide sequence ID" value="NZ_CP044222.1"/>
</dbReference>
<reference evidence="1 2" key="1">
    <citation type="submission" date="2019-09" db="EMBL/GenBank/DDBJ databases">
        <title>Nitrincola iocasae sp. nov., a bacterium isolated from the sediment collected at a cold seep field in South China Sea.</title>
        <authorList>
            <person name="Zhang H."/>
            <person name="Wang H."/>
            <person name="Li C."/>
        </authorList>
    </citation>
    <scope>NUCLEOTIDE SEQUENCE [LARGE SCALE GENOMIC DNA]</scope>
    <source>
        <strain evidence="1 2">KXZD1103</strain>
    </source>
</reference>
<keyword evidence="2" id="KW-1185">Reference proteome</keyword>
<dbReference type="Proteomes" id="UP000325606">
    <property type="component" value="Chromosome"/>
</dbReference>
<dbReference type="EMBL" id="CP044222">
    <property type="protein sequence ID" value="QEW05901.1"/>
    <property type="molecule type" value="Genomic_DNA"/>
</dbReference>
<proteinExistence type="predicted"/>
<accession>A0A5J6LC85</accession>
<organism evidence="1 2">
    <name type="scientific">Nitrincola iocasae</name>
    <dbReference type="NCBI Taxonomy" id="2614693"/>
    <lineage>
        <taxon>Bacteria</taxon>
        <taxon>Pseudomonadati</taxon>
        <taxon>Pseudomonadota</taxon>
        <taxon>Gammaproteobacteria</taxon>
        <taxon>Oceanospirillales</taxon>
        <taxon>Oceanospirillaceae</taxon>
        <taxon>Nitrincola</taxon>
    </lineage>
</organism>